<feature type="non-terminal residue" evidence="2">
    <location>
        <position position="1"/>
    </location>
</feature>
<feature type="region of interest" description="Disordered" evidence="1">
    <location>
        <begin position="50"/>
        <end position="122"/>
    </location>
</feature>
<evidence type="ECO:0000256" key="1">
    <source>
        <dbReference type="SAM" id="MobiDB-lite"/>
    </source>
</evidence>
<name>A0A1E1WN86_PECGO</name>
<feature type="non-terminal residue" evidence="2">
    <location>
        <position position="122"/>
    </location>
</feature>
<feature type="compositionally biased region" description="Polar residues" evidence="1">
    <location>
        <begin position="50"/>
        <end position="67"/>
    </location>
</feature>
<evidence type="ECO:0000313" key="2">
    <source>
        <dbReference type="EMBL" id="JAT88408.1"/>
    </source>
</evidence>
<dbReference type="EMBL" id="GDQN01002646">
    <property type="protein sequence ID" value="JAT88408.1"/>
    <property type="molecule type" value="Transcribed_RNA"/>
</dbReference>
<feature type="region of interest" description="Disordered" evidence="1">
    <location>
        <begin position="1"/>
        <end position="22"/>
    </location>
</feature>
<accession>A0A1E1WN86</accession>
<dbReference type="AlphaFoldDB" id="A0A1E1WN86"/>
<feature type="compositionally biased region" description="Polar residues" evidence="1">
    <location>
        <begin position="1"/>
        <end position="20"/>
    </location>
</feature>
<organism evidence="2">
    <name type="scientific">Pectinophora gossypiella</name>
    <name type="common">Cotton pink bollworm</name>
    <name type="synonym">Depressaria gossypiella</name>
    <dbReference type="NCBI Taxonomy" id="13191"/>
    <lineage>
        <taxon>Eukaryota</taxon>
        <taxon>Metazoa</taxon>
        <taxon>Ecdysozoa</taxon>
        <taxon>Arthropoda</taxon>
        <taxon>Hexapoda</taxon>
        <taxon>Insecta</taxon>
        <taxon>Pterygota</taxon>
        <taxon>Neoptera</taxon>
        <taxon>Endopterygota</taxon>
        <taxon>Lepidoptera</taxon>
        <taxon>Glossata</taxon>
        <taxon>Ditrysia</taxon>
        <taxon>Gelechioidea</taxon>
        <taxon>Gelechiidae</taxon>
        <taxon>Apatetrinae</taxon>
        <taxon>Pectinophora</taxon>
    </lineage>
</organism>
<dbReference type="OrthoDB" id="6932657at2759"/>
<protein>
    <submittedName>
        <fullName evidence="2">Uncharacterized protein</fullName>
    </submittedName>
</protein>
<sequence>EKGQSIDSQTIQPEAESSINEAPVALVESEEKNIELKQQSSIVEEYQINENQQTIEPEQDDASSSKGNLHISETENKNELRGTKERFHEFAQIEHSTDKNENTPTSNKGHDELLNVDKINVS</sequence>
<gene>
    <name evidence="2" type="ORF">g.19283</name>
</gene>
<reference evidence="2" key="1">
    <citation type="submission" date="2015-09" db="EMBL/GenBank/DDBJ databases">
        <title>De novo assembly of Pectinophora gossypiella (Pink Bollworm) gut transcriptome.</title>
        <authorList>
            <person name="Tassone E.E."/>
        </authorList>
    </citation>
    <scope>NUCLEOTIDE SEQUENCE</scope>
</reference>
<feature type="compositionally biased region" description="Basic and acidic residues" evidence="1">
    <location>
        <begin position="72"/>
        <end position="101"/>
    </location>
</feature>
<proteinExistence type="predicted"/>